<reference evidence="1 2" key="1">
    <citation type="submission" date="2024-06" db="EMBL/GenBank/DDBJ databases">
        <title>Genomic Encyclopedia of Type Strains, Phase IV (KMG-IV): sequencing the most valuable type-strain genomes for metagenomic binning, comparative biology and taxonomic classification.</title>
        <authorList>
            <person name="Goeker M."/>
        </authorList>
    </citation>
    <scope>NUCLEOTIDE SEQUENCE [LARGE SCALE GENOMIC DNA]</scope>
    <source>
        <strain evidence="1 2">DSM 105042</strain>
    </source>
</reference>
<dbReference type="NCBIfam" id="TIGR03353">
    <property type="entry name" value="VI_chp_4"/>
    <property type="match status" value="1"/>
</dbReference>
<comment type="caution">
    <text evidence="1">The sequence shown here is derived from an EMBL/GenBank/DDBJ whole genome shotgun (WGS) entry which is preliminary data.</text>
</comment>
<dbReference type="RefSeq" id="WP_247243289.1">
    <property type="nucleotide sequence ID" value="NZ_JALJRA010000005.1"/>
</dbReference>
<dbReference type="InterPro" id="IPR010263">
    <property type="entry name" value="T6SS_TssK"/>
</dbReference>
<dbReference type="Proteomes" id="UP001549031">
    <property type="component" value="Unassembled WGS sequence"/>
</dbReference>
<name>A0ABV2H4Y9_9HYPH</name>
<dbReference type="PANTHER" id="PTHR35566:SF1">
    <property type="entry name" value="TYPE VI SECRETION SYSTEM BASEPLATE COMPONENT TSSK1"/>
    <property type="match status" value="1"/>
</dbReference>
<keyword evidence="2" id="KW-1185">Reference proteome</keyword>
<dbReference type="PANTHER" id="PTHR35566">
    <property type="entry name" value="BLR3599 PROTEIN"/>
    <property type="match status" value="1"/>
</dbReference>
<organism evidence="1 2">
    <name type="scientific">Pseudorhizobium tarimense</name>
    <dbReference type="NCBI Taxonomy" id="1079109"/>
    <lineage>
        <taxon>Bacteria</taxon>
        <taxon>Pseudomonadati</taxon>
        <taxon>Pseudomonadota</taxon>
        <taxon>Alphaproteobacteria</taxon>
        <taxon>Hyphomicrobiales</taxon>
        <taxon>Rhizobiaceae</taxon>
        <taxon>Rhizobium/Agrobacterium group</taxon>
        <taxon>Pseudorhizobium</taxon>
    </lineage>
</organism>
<dbReference type="Pfam" id="PF05936">
    <property type="entry name" value="T6SS_VasE"/>
    <property type="match status" value="1"/>
</dbReference>
<evidence type="ECO:0000313" key="1">
    <source>
        <dbReference type="EMBL" id="MET3585322.1"/>
    </source>
</evidence>
<gene>
    <name evidence="1" type="ORF">ABID21_001431</name>
</gene>
<protein>
    <submittedName>
        <fullName evidence="1">Type VI secretion system protein ImpJ</fullName>
    </submittedName>
</protein>
<accession>A0ABV2H4Y9</accession>
<proteinExistence type="predicted"/>
<sequence length="464" mass="50815">MSEFFEGIAGATGPEGVRLTSTGKPLWLEGMFLRPQHLQQYDRWIESNLDQRVTSLMPFPWGIRKLEFDLDALKVGQVRLAEIDVVFADGTAYAAPEKQPLPAAVHVGPQVQGKRVFLALPIRTPGGVEVAETDGGTQRFRNSAVQAIDTTRAARAAADISVGLLNARIVLEGPPLDEMTILPIAEIDAVDTLNQVTLSESFIPPVTATGASRRLVSIIEQIRGLLRSRAASLAAGAAGQGGDGRSGMLDIMTLGITNRFEATLAHSLRIGLHDPESVYRDIVALAAEISAYAAPSRLPPEFPFYQHLDLRATFEPLLAILRNMLSVIVERNAISIPLGERDFGIWLGQIEDRMTFVDRRFILIARANVALEIVRQQLPIQIKIGPVEQIRDLVNLQLPGIAIQPLSVAPREIPFIQNAVYYEVDTRNPLWARFRDSAAIALHISGDYPGLALELWAIQREAGA</sequence>
<evidence type="ECO:0000313" key="2">
    <source>
        <dbReference type="Proteomes" id="UP001549031"/>
    </source>
</evidence>
<dbReference type="EMBL" id="JBEPLJ010000005">
    <property type="protein sequence ID" value="MET3585322.1"/>
    <property type="molecule type" value="Genomic_DNA"/>
</dbReference>